<dbReference type="AlphaFoldDB" id="A0A3P6AIM9"/>
<gene>
    <name evidence="1" type="ORF">BRAA02T07137Z</name>
</gene>
<name>A0A3P6AIM9_BRACM</name>
<evidence type="ECO:0000313" key="1">
    <source>
        <dbReference type="EMBL" id="VDC89069.1"/>
    </source>
</evidence>
<accession>A0A3P6AIM9</accession>
<protein>
    <submittedName>
        <fullName evidence="1">Uncharacterized protein</fullName>
    </submittedName>
</protein>
<sequence>MLRSVKTQFLQKNFLIFSSRCAVCNVYYLIYVFCNATTRAAEQCIHVQSIVFVIHKRLHMVHDSS</sequence>
<organism evidence="1">
    <name type="scientific">Brassica campestris</name>
    <name type="common">Field mustard</name>
    <dbReference type="NCBI Taxonomy" id="3711"/>
    <lineage>
        <taxon>Eukaryota</taxon>
        <taxon>Viridiplantae</taxon>
        <taxon>Streptophyta</taxon>
        <taxon>Embryophyta</taxon>
        <taxon>Tracheophyta</taxon>
        <taxon>Spermatophyta</taxon>
        <taxon>Magnoliopsida</taxon>
        <taxon>eudicotyledons</taxon>
        <taxon>Gunneridae</taxon>
        <taxon>Pentapetalae</taxon>
        <taxon>rosids</taxon>
        <taxon>malvids</taxon>
        <taxon>Brassicales</taxon>
        <taxon>Brassicaceae</taxon>
        <taxon>Brassiceae</taxon>
        <taxon>Brassica</taxon>
    </lineage>
</organism>
<dbReference type="EMBL" id="LR031573">
    <property type="protein sequence ID" value="VDC89069.1"/>
    <property type="molecule type" value="Genomic_DNA"/>
</dbReference>
<proteinExistence type="predicted"/>
<reference evidence="1" key="1">
    <citation type="submission" date="2018-11" db="EMBL/GenBank/DDBJ databases">
        <authorList>
            <consortium name="Genoscope - CEA"/>
            <person name="William W."/>
        </authorList>
    </citation>
    <scope>NUCLEOTIDE SEQUENCE</scope>
</reference>